<accession>A0A074ZY71</accession>
<dbReference type="OrthoDB" id="6159137at2759"/>
<dbReference type="AlphaFoldDB" id="A0A074ZY71"/>
<dbReference type="GeneID" id="20327245"/>
<keyword evidence="3" id="KW-1185">Reference proteome</keyword>
<sequence>MEVFKLLSTHDTFFHSPNPTSVSRLPLSGPGQPGSISAPVIPSGSMATRHRKAATAESVTLSDIHINSRSYGEKFLINRSRRSRTDDHDPKVHSKDQNGILALPLNYLLTESVTPFRCLTATPSEGIARAEILPGCPSFGRTSRDAAVRSEPQTFRQRRLSAPSSDRTNHSRADAPTYAQTDLHIGKPSAHADSRARRQQGVSQTLQVHGQTWNTCSSQTAEETHSRCPDIYQGTLPVGLLHLLFILYMLQIAPVNNCQSQLKTFSKDSTSLLPDTHTREFSDIPKQLPKGEPRDVWVTSVILAVQDGDRVIPTAPGWRHCKVWLPTDVSGALIVSFYPDCLIGSLEVYAPRNDCTKVAPSPFTLILFFSIRLTNKSWLYGREASVLSTDVTRSMMMVMSCGLDFILPHTSSTTPAAAISSDDPNITHGCRAELTYHGDSAV</sequence>
<dbReference type="CTD" id="20327245"/>
<dbReference type="EMBL" id="KL596653">
    <property type="protein sequence ID" value="KER30937.1"/>
    <property type="molecule type" value="Genomic_DNA"/>
</dbReference>
<dbReference type="RefSeq" id="XP_009165356.1">
    <property type="nucleotide sequence ID" value="XM_009167092.1"/>
</dbReference>
<dbReference type="KEGG" id="ovi:T265_13077"/>
<organism evidence="2 3">
    <name type="scientific">Opisthorchis viverrini</name>
    <name type="common">Southeast Asian liver fluke</name>
    <dbReference type="NCBI Taxonomy" id="6198"/>
    <lineage>
        <taxon>Eukaryota</taxon>
        <taxon>Metazoa</taxon>
        <taxon>Spiralia</taxon>
        <taxon>Lophotrochozoa</taxon>
        <taxon>Platyhelminthes</taxon>
        <taxon>Trematoda</taxon>
        <taxon>Digenea</taxon>
        <taxon>Opisthorchiida</taxon>
        <taxon>Opisthorchiata</taxon>
        <taxon>Opisthorchiidae</taxon>
        <taxon>Opisthorchis</taxon>
    </lineage>
</organism>
<feature type="region of interest" description="Disordered" evidence="1">
    <location>
        <begin position="143"/>
        <end position="182"/>
    </location>
</feature>
<gene>
    <name evidence="2" type="ORF">T265_13077</name>
</gene>
<evidence type="ECO:0000313" key="3">
    <source>
        <dbReference type="Proteomes" id="UP000054324"/>
    </source>
</evidence>
<dbReference type="Proteomes" id="UP000054324">
    <property type="component" value="Unassembled WGS sequence"/>
</dbReference>
<reference evidence="2 3" key="1">
    <citation type="submission" date="2013-11" db="EMBL/GenBank/DDBJ databases">
        <title>Opisthorchis viverrini - life in the bile duct.</title>
        <authorList>
            <person name="Young N.D."/>
            <person name="Nagarajan N."/>
            <person name="Lin S.J."/>
            <person name="Korhonen P.K."/>
            <person name="Jex A.R."/>
            <person name="Hall R.S."/>
            <person name="Safavi-Hemami H."/>
            <person name="Kaewkong W."/>
            <person name="Bertrand D."/>
            <person name="Gao S."/>
            <person name="Seet Q."/>
            <person name="Wongkham S."/>
            <person name="Teh B.T."/>
            <person name="Wongkham C."/>
            <person name="Intapan P.M."/>
            <person name="Maleewong W."/>
            <person name="Yang X."/>
            <person name="Hu M."/>
            <person name="Wang Z."/>
            <person name="Hofmann A."/>
            <person name="Sternberg P.W."/>
            <person name="Tan P."/>
            <person name="Wang J."/>
            <person name="Gasser R.B."/>
        </authorList>
    </citation>
    <scope>NUCLEOTIDE SEQUENCE [LARGE SCALE GENOMIC DNA]</scope>
</reference>
<evidence type="ECO:0000256" key="1">
    <source>
        <dbReference type="SAM" id="MobiDB-lite"/>
    </source>
</evidence>
<proteinExistence type="predicted"/>
<name>A0A074ZY71_OPIVI</name>
<evidence type="ECO:0000313" key="2">
    <source>
        <dbReference type="EMBL" id="KER30937.1"/>
    </source>
</evidence>
<protein>
    <submittedName>
        <fullName evidence="2">Uncharacterized protein</fullName>
    </submittedName>
</protein>